<feature type="transmembrane region" description="Helical" evidence="1">
    <location>
        <begin position="252"/>
        <end position="271"/>
    </location>
</feature>
<dbReference type="GeneID" id="63786688"/>
<dbReference type="OrthoDB" id="3363151at2759"/>
<feature type="transmembrane region" description="Helical" evidence="1">
    <location>
        <begin position="151"/>
        <end position="171"/>
    </location>
</feature>
<evidence type="ECO:0000313" key="4">
    <source>
        <dbReference type="Proteomes" id="UP000193685"/>
    </source>
</evidence>
<dbReference type="GO" id="GO:0016747">
    <property type="term" value="F:acyltransferase activity, transferring groups other than amino-acyl groups"/>
    <property type="evidence" value="ECO:0007669"/>
    <property type="project" value="InterPro"/>
</dbReference>
<evidence type="ECO:0000256" key="1">
    <source>
        <dbReference type="SAM" id="Phobius"/>
    </source>
</evidence>
<organism evidence="3 4">
    <name type="scientific">Protomyces lactucae-debilis</name>
    <dbReference type="NCBI Taxonomy" id="2754530"/>
    <lineage>
        <taxon>Eukaryota</taxon>
        <taxon>Fungi</taxon>
        <taxon>Dikarya</taxon>
        <taxon>Ascomycota</taxon>
        <taxon>Taphrinomycotina</taxon>
        <taxon>Taphrinomycetes</taxon>
        <taxon>Taphrinales</taxon>
        <taxon>Protomycetaceae</taxon>
        <taxon>Protomyces</taxon>
    </lineage>
</organism>
<proteinExistence type="predicted"/>
<dbReference type="InterPro" id="IPR050879">
    <property type="entry name" value="Acyltransferase_3"/>
</dbReference>
<reference evidence="3 4" key="1">
    <citation type="submission" date="2016-07" db="EMBL/GenBank/DDBJ databases">
        <title>Pervasive Adenine N6-methylation of Active Genes in Fungi.</title>
        <authorList>
            <consortium name="DOE Joint Genome Institute"/>
            <person name="Mondo S.J."/>
            <person name="Dannebaum R.O."/>
            <person name="Kuo R.C."/>
            <person name="Labutti K."/>
            <person name="Haridas S."/>
            <person name="Kuo A."/>
            <person name="Salamov A."/>
            <person name="Ahrendt S.R."/>
            <person name="Lipzen A."/>
            <person name="Sullivan W."/>
            <person name="Andreopoulos W.B."/>
            <person name="Clum A."/>
            <person name="Lindquist E."/>
            <person name="Daum C."/>
            <person name="Ramamoorthy G.K."/>
            <person name="Gryganskyi A."/>
            <person name="Culley D."/>
            <person name="Magnuson J.K."/>
            <person name="James T.Y."/>
            <person name="O'Malley M.A."/>
            <person name="Stajich J.E."/>
            <person name="Spatafora J.W."/>
            <person name="Visel A."/>
            <person name="Grigoriev I.V."/>
        </authorList>
    </citation>
    <scope>NUCLEOTIDE SEQUENCE [LARGE SCALE GENOMIC DNA]</scope>
    <source>
        <strain evidence="3 4">12-1054</strain>
    </source>
</reference>
<protein>
    <recommendedName>
        <fullName evidence="2">Acyltransferase 3 domain-containing protein</fullName>
    </recommendedName>
</protein>
<dbReference type="Proteomes" id="UP000193685">
    <property type="component" value="Unassembled WGS sequence"/>
</dbReference>
<dbReference type="PANTHER" id="PTHR23028">
    <property type="entry name" value="ACETYLTRANSFERASE"/>
    <property type="match status" value="1"/>
</dbReference>
<feature type="transmembrane region" description="Helical" evidence="1">
    <location>
        <begin position="391"/>
        <end position="411"/>
    </location>
</feature>
<dbReference type="Pfam" id="PF01757">
    <property type="entry name" value="Acyl_transf_3"/>
    <property type="match status" value="1"/>
</dbReference>
<gene>
    <name evidence="3" type="ORF">BCR37DRAFT_383611</name>
</gene>
<feature type="transmembrane region" description="Helical" evidence="1">
    <location>
        <begin position="113"/>
        <end position="131"/>
    </location>
</feature>
<dbReference type="OMA" id="VQSWAWY"/>
<dbReference type="EMBL" id="MCFI01000024">
    <property type="protein sequence ID" value="ORY76055.1"/>
    <property type="molecule type" value="Genomic_DNA"/>
</dbReference>
<keyword evidence="1" id="KW-0812">Transmembrane</keyword>
<feature type="transmembrane region" description="Helical" evidence="1">
    <location>
        <begin position="423"/>
        <end position="447"/>
    </location>
</feature>
<comment type="caution">
    <text evidence="3">The sequence shown here is derived from an EMBL/GenBank/DDBJ whole genome shotgun (WGS) entry which is preliminary data.</text>
</comment>
<feature type="transmembrane region" description="Helical" evidence="1">
    <location>
        <begin position="223"/>
        <end position="246"/>
    </location>
</feature>
<sequence length="468" mass="52787">MAEGRTLMTPGLDEQLDETDYVGADLTGPSPREKMAAILGTVDNVYKPLQPRETIAYIEGFKGLIAFEAFLWVFMRTIVPGASFESIAANPYPPRYQSVLREIFSPLFWDGNLQASFFIILSARLVCVRFLRNPDATAMAGSLFRRGLRLFFPCAVALAICMGLSYGNGFALVEATAGALENRIPETPYKIPHALAWFNSVFDLFWHITGTQAGVRAFPTGQLWIVSVVYQESFTVYMVMLCLPFMTKRWAFWSMGVFSLLGYWVSSWAWYGGTGLMIAHAVHNMNIADSAKHGISVPRLKQKVSAYVVPAVFLSIGVILKYVYQVAEPNKINDELVFRTPVYGGGLSRDISVNEPTQRISSWFVVVGCLMFLEMNTLLQKIFSNPLFRYLGRISFSWFLLQGCIIYTLGLRINFNLQIQKEWAAPLAQFVVFLITLPLSVVCADVFTRLVDNPSKWLADYLFDWIRK</sequence>
<dbReference type="InterPro" id="IPR002656">
    <property type="entry name" value="Acyl_transf_3_dom"/>
</dbReference>
<dbReference type="PANTHER" id="PTHR23028:SF134">
    <property type="entry name" value="PUTATIVE (AFU_ORTHOLOGUE AFUA_4G08520)-RELATED"/>
    <property type="match status" value="1"/>
</dbReference>
<keyword evidence="4" id="KW-1185">Reference proteome</keyword>
<evidence type="ECO:0000259" key="2">
    <source>
        <dbReference type="Pfam" id="PF01757"/>
    </source>
</evidence>
<name>A0A1Y2EZ89_PROLT</name>
<dbReference type="RefSeq" id="XP_040722508.1">
    <property type="nucleotide sequence ID" value="XM_040870089.1"/>
</dbReference>
<evidence type="ECO:0000313" key="3">
    <source>
        <dbReference type="EMBL" id="ORY76055.1"/>
    </source>
</evidence>
<keyword evidence="1" id="KW-0472">Membrane</keyword>
<feature type="transmembrane region" description="Helical" evidence="1">
    <location>
        <begin position="360"/>
        <end position="379"/>
    </location>
</feature>
<dbReference type="AlphaFoldDB" id="A0A1Y2EZ89"/>
<feature type="transmembrane region" description="Helical" evidence="1">
    <location>
        <begin position="304"/>
        <end position="324"/>
    </location>
</feature>
<accession>A0A1Y2EZ89</accession>
<feature type="domain" description="Acyltransferase 3" evidence="2">
    <location>
        <begin position="116"/>
        <end position="444"/>
    </location>
</feature>
<keyword evidence="1" id="KW-1133">Transmembrane helix</keyword>